<evidence type="ECO:0000313" key="2">
    <source>
        <dbReference type="EMBL" id="WBW75578.1"/>
    </source>
</evidence>
<dbReference type="InterPro" id="IPR046341">
    <property type="entry name" value="SET_dom_sf"/>
</dbReference>
<dbReference type="GO" id="GO:0032259">
    <property type="term" value="P:methylation"/>
    <property type="evidence" value="ECO:0007669"/>
    <property type="project" value="UniProtKB-KW"/>
</dbReference>
<dbReference type="CDD" id="cd20071">
    <property type="entry name" value="SET_SMYD"/>
    <property type="match status" value="1"/>
</dbReference>
<dbReference type="PANTHER" id="PTHR47332:SF4">
    <property type="entry name" value="SET DOMAIN-CONTAINING PROTEIN 5"/>
    <property type="match status" value="1"/>
</dbReference>
<keyword evidence="3" id="KW-1185">Reference proteome</keyword>
<protein>
    <submittedName>
        <fullName evidence="2">Histone lysine methyltransferase Set5</fullName>
    </submittedName>
</protein>
<dbReference type="PANTHER" id="PTHR47332">
    <property type="entry name" value="SET DOMAIN-CONTAINING PROTEIN 5"/>
    <property type="match status" value="1"/>
</dbReference>
<dbReference type="AlphaFoldDB" id="A0AAE9WKW0"/>
<reference evidence="2 3" key="1">
    <citation type="journal article" date="2023" name="G3 (Bethesda)">
        <title>A high-quality reference genome for the fission yeast Schizosaccharomyces osmophilus.</title>
        <authorList>
            <person name="Jia G.S."/>
            <person name="Zhang W.C."/>
            <person name="Liang Y."/>
            <person name="Liu X.H."/>
            <person name="Rhind N."/>
            <person name="Pidoux A."/>
            <person name="Brysch-Herzberg M."/>
            <person name="Du L.L."/>
        </authorList>
    </citation>
    <scope>NUCLEOTIDE SEQUENCE [LARGE SCALE GENOMIC DNA]</scope>
    <source>
        <strain evidence="2 3">CBS 15793</strain>
    </source>
</reference>
<proteinExistence type="predicted"/>
<accession>A0AAE9WKW0</accession>
<dbReference type="PROSITE" id="PS50280">
    <property type="entry name" value="SET"/>
    <property type="match status" value="1"/>
</dbReference>
<dbReference type="SUPFAM" id="SSF82199">
    <property type="entry name" value="SET domain"/>
    <property type="match status" value="1"/>
</dbReference>
<dbReference type="Gene3D" id="2.170.270.10">
    <property type="entry name" value="SET domain"/>
    <property type="match status" value="1"/>
</dbReference>
<keyword evidence="2" id="KW-0489">Methyltransferase</keyword>
<dbReference type="Gene3D" id="1.25.40.10">
    <property type="entry name" value="Tetratricopeptide repeat domain"/>
    <property type="match status" value="1"/>
</dbReference>
<dbReference type="RefSeq" id="XP_056039821.1">
    <property type="nucleotide sequence ID" value="XM_056183697.1"/>
</dbReference>
<dbReference type="InterPro" id="IPR001214">
    <property type="entry name" value="SET_dom"/>
</dbReference>
<dbReference type="GeneID" id="80878386"/>
<dbReference type="GO" id="GO:0008168">
    <property type="term" value="F:methyltransferase activity"/>
    <property type="evidence" value="ECO:0007669"/>
    <property type="project" value="UniProtKB-KW"/>
</dbReference>
<feature type="domain" description="SET" evidence="1">
    <location>
        <begin position="4"/>
        <end position="141"/>
    </location>
</feature>
<organism evidence="2 3">
    <name type="scientific">Schizosaccharomyces osmophilus</name>
    <dbReference type="NCBI Taxonomy" id="2545709"/>
    <lineage>
        <taxon>Eukaryota</taxon>
        <taxon>Fungi</taxon>
        <taxon>Dikarya</taxon>
        <taxon>Ascomycota</taxon>
        <taxon>Taphrinomycotina</taxon>
        <taxon>Schizosaccharomycetes</taxon>
        <taxon>Schizosaccharomycetales</taxon>
        <taxon>Schizosaccharomycetaceae</taxon>
        <taxon>Schizosaccharomyces</taxon>
    </lineage>
</organism>
<dbReference type="SMART" id="SM00317">
    <property type="entry name" value="SET"/>
    <property type="match status" value="1"/>
</dbReference>
<dbReference type="Proteomes" id="UP001212411">
    <property type="component" value="Chromosome 3"/>
</dbReference>
<evidence type="ECO:0000259" key="1">
    <source>
        <dbReference type="PROSITE" id="PS50280"/>
    </source>
</evidence>
<dbReference type="InterPro" id="IPR011990">
    <property type="entry name" value="TPR-like_helical_dom_sf"/>
</dbReference>
<keyword evidence="2" id="KW-0808">Transferase</keyword>
<dbReference type="InterPro" id="IPR053185">
    <property type="entry name" value="SET_domain_protein"/>
</dbReference>
<sequence length="317" mass="35840">MNPYETNLYKVTPIPGKGMGMVAKIDIPAGSRIYSETPLIRTKSDAKEIEEALSSKTKEEQEAFHNLFNAHPESMGPFLGPFYSNALTIDESKGGMFLLGSRMNHDCSPNVKHTWNSILDQVTVHSVRDIHCGEEILTTYIDLHKSRSERKKVLLGHFGFPCSCSACSVKDKKEAKISDIRRKQLAYYDRTMPKMCIMNPRGALRALRHRISLANQERLFGRMDVISYFDAFRTCVVHGDFERASNFGKRGIEALVLCEGADSSRYESIAKYVKQPELHPLAEGVRPMSLVPLDDFQDPEDSLWGCEMEEDVYSDSD</sequence>
<dbReference type="Pfam" id="PF00856">
    <property type="entry name" value="SET"/>
    <property type="match status" value="1"/>
</dbReference>
<dbReference type="EMBL" id="CP115613">
    <property type="protein sequence ID" value="WBW75578.1"/>
    <property type="molecule type" value="Genomic_DNA"/>
</dbReference>
<evidence type="ECO:0000313" key="3">
    <source>
        <dbReference type="Proteomes" id="UP001212411"/>
    </source>
</evidence>
<dbReference type="KEGG" id="som:SOMG_04921"/>
<gene>
    <name evidence="2" type="primary">set5</name>
    <name evidence="2" type="ORF">SOMG_04921</name>
</gene>
<name>A0AAE9WKW0_9SCHI</name>